<protein>
    <submittedName>
        <fullName evidence="3">Uncharacterized protein LOC103331762</fullName>
    </submittedName>
</protein>
<dbReference type="InterPro" id="IPR055298">
    <property type="entry name" value="AtLOH3-like"/>
</dbReference>
<dbReference type="InterPro" id="IPR012337">
    <property type="entry name" value="RNaseH-like_sf"/>
</dbReference>
<evidence type="ECO:0000313" key="3">
    <source>
        <dbReference type="RefSeq" id="XP_008232634.1"/>
    </source>
</evidence>
<keyword evidence="2" id="KW-1185">Reference proteome</keyword>
<dbReference type="Pfam" id="PF05699">
    <property type="entry name" value="Dimer_Tnp_hAT"/>
    <property type="match status" value="1"/>
</dbReference>
<gene>
    <name evidence="3" type="primary">LOC103331762</name>
</gene>
<proteinExistence type="predicted"/>
<name>A0ABM0P0I0_PRUMU</name>
<reference evidence="3" key="2">
    <citation type="submission" date="2025-08" db="UniProtKB">
        <authorList>
            <consortium name="RefSeq"/>
        </authorList>
    </citation>
    <scope>IDENTIFICATION</scope>
</reference>
<dbReference type="PANTHER" id="PTHR11697">
    <property type="entry name" value="GENERAL TRANSCRIPTION FACTOR 2-RELATED ZINC FINGER PROTEIN"/>
    <property type="match status" value="1"/>
</dbReference>
<dbReference type="RefSeq" id="XP_008232634.1">
    <property type="nucleotide sequence ID" value="XM_008234412.1"/>
</dbReference>
<sequence>MGRGRSCQQKDSITFEHYYRIDVFNDVIDFQLVELNTRFPEQTVGLFYLTSALDPRNSFMRFSIDDLCNLAEKFYPEDFTTTELQALNQQLGFYKIDMDRLPAFKNLDSIPELLKCLLDTGLAHTYHLVDRLIRLVLTLPISTATTERAFSSMRLIKNRLRNKIEDEFLADCILLHIEKEFVDSIDNESLISDFNSLKSRRVQLQ</sequence>
<evidence type="ECO:0000313" key="2">
    <source>
        <dbReference type="Proteomes" id="UP000694861"/>
    </source>
</evidence>
<dbReference type="Proteomes" id="UP000694861">
    <property type="component" value="Linkage group LG5"/>
</dbReference>
<feature type="domain" description="HAT C-terminal dimerisation" evidence="1">
    <location>
        <begin position="125"/>
        <end position="174"/>
    </location>
</feature>
<dbReference type="PANTHER" id="PTHR11697:SF230">
    <property type="entry name" value="ZINC FINGER, MYM DOMAIN CONTAINING 1"/>
    <property type="match status" value="1"/>
</dbReference>
<evidence type="ECO:0000259" key="1">
    <source>
        <dbReference type="Pfam" id="PF05699"/>
    </source>
</evidence>
<reference evidence="2" key="1">
    <citation type="journal article" date="2012" name="Nat. Commun.">
        <title>The genome of Prunus mume.</title>
        <authorList>
            <person name="Zhang Q."/>
            <person name="Chen W."/>
            <person name="Sun L."/>
            <person name="Zhao F."/>
            <person name="Huang B."/>
            <person name="Yang W."/>
            <person name="Tao Y."/>
            <person name="Wang J."/>
            <person name="Yuan Z."/>
            <person name="Fan G."/>
            <person name="Xing Z."/>
            <person name="Han C."/>
            <person name="Pan H."/>
            <person name="Zhong X."/>
            <person name="Shi W."/>
            <person name="Liang X."/>
            <person name="Du D."/>
            <person name="Sun F."/>
            <person name="Xu Z."/>
            <person name="Hao R."/>
            <person name="Lv T."/>
            <person name="Lv Y."/>
            <person name="Zheng Z."/>
            <person name="Sun M."/>
            <person name="Luo L."/>
            <person name="Cai M."/>
            <person name="Gao Y."/>
            <person name="Wang J."/>
            <person name="Yin Y."/>
            <person name="Xu X."/>
            <person name="Cheng T."/>
            <person name="Wang J."/>
        </authorList>
    </citation>
    <scope>NUCLEOTIDE SEQUENCE [LARGE SCALE GENOMIC DNA]</scope>
</reference>
<dbReference type="GeneID" id="103331762"/>
<dbReference type="SUPFAM" id="SSF53098">
    <property type="entry name" value="Ribonuclease H-like"/>
    <property type="match status" value="1"/>
</dbReference>
<dbReference type="InterPro" id="IPR008906">
    <property type="entry name" value="HATC_C_dom"/>
</dbReference>
<organism evidence="2 3">
    <name type="scientific">Prunus mume</name>
    <name type="common">Japanese apricot</name>
    <name type="synonym">Armeniaca mume</name>
    <dbReference type="NCBI Taxonomy" id="102107"/>
    <lineage>
        <taxon>Eukaryota</taxon>
        <taxon>Viridiplantae</taxon>
        <taxon>Streptophyta</taxon>
        <taxon>Embryophyta</taxon>
        <taxon>Tracheophyta</taxon>
        <taxon>Spermatophyta</taxon>
        <taxon>Magnoliopsida</taxon>
        <taxon>eudicotyledons</taxon>
        <taxon>Gunneridae</taxon>
        <taxon>Pentapetalae</taxon>
        <taxon>rosids</taxon>
        <taxon>fabids</taxon>
        <taxon>Rosales</taxon>
        <taxon>Rosaceae</taxon>
        <taxon>Amygdaloideae</taxon>
        <taxon>Amygdaleae</taxon>
        <taxon>Prunus</taxon>
    </lineage>
</organism>
<accession>A0ABM0P0I0</accession>